<evidence type="ECO:0000313" key="2">
    <source>
        <dbReference type="EMBL" id="AWK86930.1"/>
    </source>
</evidence>
<dbReference type="AlphaFoldDB" id="A0A2S2CRD3"/>
<keyword evidence="1" id="KW-0812">Transmembrane</keyword>
<keyword evidence="1" id="KW-1133">Transmembrane helix</keyword>
<organism evidence="2 3">
    <name type="scientific">Azospirillum thermophilum</name>
    <dbReference type="NCBI Taxonomy" id="2202148"/>
    <lineage>
        <taxon>Bacteria</taxon>
        <taxon>Pseudomonadati</taxon>
        <taxon>Pseudomonadota</taxon>
        <taxon>Alphaproteobacteria</taxon>
        <taxon>Rhodospirillales</taxon>
        <taxon>Azospirillaceae</taxon>
        <taxon>Azospirillum</taxon>
    </lineage>
</organism>
<dbReference type="Proteomes" id="UP000245629">
    <property type="component" value="Chromosome 2"/>
</dbReference>
<dbReference type="KEGG" id="azz:DEW08_12440"/>
<reference evidence="3" key="1">
    <citation type="submission" date="2018-05" db="EMBL/GenBank/DDBJ databases">
        <title>Azospirillum thermophila sp. nov., a novel isolated from hot spring.</title>
        <authorList>
            <person name="Zhao Z."/>
        </authorList>
    </citation>
    <scope>NUCLEOTIDE SEQUENCE [LARGE SCALE GENOMIC DNA]</scope>
    <source>
        <strain evidence="3">CFH 70021</strain>
    </source>
</reference>
<accession>A0A2S2CRD3</accession>
<dbReference type="EMBL" id="CP029353">
    <property type="protein sequence ID" value="AWK86930.1"/>
    <property type="molecule type" value="Genomic_DNA"/>
</dbReference>
<keyword evidence="1" id="KW-0472">Membrane</keyword>
<protein>
    <submittedName>
        <fullName evidence="2">Uncharacterized protein</fullName>
    </submittedName>
</protein>
<sequence length="194" mass="19891">MMPNRSMPQHRSTPPGRFAGRLRRLTALMLLAGLVLPVLVLAPAARAAEEPGPAPRVSLTVGGVGVVLIAANRQLYAFLDRTADNAPVTGGRVGVKAGRTELQLAESSPGVYVGGPFAPTAPRVALTVSIDTAAGSGRAAAEIEMAHVPVQSGGGGALRLLGWVLGLASAGGIGWFGWRQWHGRRRGLADAGPA</sequence>
<keyword evidence="3" id="KW-1185">Reference proteome</keyword>
<feature type="transmembrane region" description="Helical" evidence="1">
    <location>
        <begin position="160"/>
        <end position="178"/>
    </location>
</feature>
<name>A0A2S2CRD3_9PROT</name>
<proteinExistence type="predicted"/>
<evidence type="ECO:0000313" key="3">
    <source>
        <dbReference type="Proteomes" id="UP000245629"/>
    </source>
</evidence>
<gene>
    <name evidence="2" type="ORF">DEW08_12440</name>
</gene>
<evidence type="ECO:0000256" key="1">
    <source>
        <dbReference type="SAM" id="Phobius"/>
    </source>
</evidence>